<dbReference type="GO" id="GO:0005615">
    <property type="term" value="C:extracellular space"/>
    <property type="evidence" value="ECO:0007669"/>
    <property type="project" value="TreeGrafter"/>
</dbReference>
<dbReference type="KEGG" id="clec:106663456"/>
<evidence type="ECO:0000313" key="6">
    <source>
        <dbReference type="Proteomes" id="UP000494040"/>
    </source>
</evidence>
<name>A0A8I6RI83_CIMLE</name>
<evidence type="ECO:0000256" key="3">
    <source>
        <dbReference type="SAM" id="Phobius"/>
    </source>
</evidence>
<evidence type="ECO:0000313" key="5">
    <source>
        <dbReference type="EnsemblMetazoa" id="XP_014243794.1"/>
    </source>
</evidence>
<evidence type="ECO:0000256" key="1">
    <source>
        <dbReference type="ARBA" id="ARBA00022614"/>
    </source>
</evidence>
<dbReference type="RefSeq" id="XP_014243794.1">
    <property type="nucleotide sequence ID" value="XM_014388308.2"/>
</dbReference>
<dbReference type="PROSITE" id="PS51450">
    <property type="entry name" value="LRR"/>
    <property type="match status" value="2"/>
</dbReference>
<dbReference type="Gene3D" id="3.80.10.10">
    <property type="entry name" value="Ribonuclease Inhibitor"/>
    <property type="match status" value="1"/>
</dbReference>
<dbReference type="AlphaFoldDB" id="A0A8I6RI83"/>
<dbReference type="OrthoDB" id="694479at2759"/>
<protein>
    <submittedName>
        <fullName evidence="5">Uncharacterized protein</fullName>
    </submittedName>
</protein>
<dbReference type="CTD" id="37418"/>
<dbReference type="InterPro" id="IPR032675">
    <property type="entry name" value="LRR_dom_sf"/>
</dbReference>
<dbReference type="Proteomes" id="UP000494040">
    <property type="component" value="Unassembled WGS sequence"/>
</dbReference>
<feature type="signal peptide" evidence="4">
    <location>
        <begin position="1"/>
        <end position="21"/>
    </location>
</feature>
<dbReference type="SUPFAM" id="SSF52058">
    <property type="entry name" value="L domain-like"/>
    <property type="match status" value="1"/>
</dbReference>
<keyword evidence="4" id="KW-0732">Signal</keyword>
<keyword evidence="1" id="KW-0433">Leucine-rich repeat</keyword>
<dbReference type="Pfam" id="PF13855">
    <property type="entry name" value="LRR_8"/>
    <property type="match status" value="1"/>
</dbReference>
<dbReference type="InterPro" id="IPR003591">
    <property type="entry name" value="Leu-rich_rpt_typical-subtyp"/>
</dbReference>
<keyword evidence="6" id="KW-1185">Reference proteome</keyword>
<proteinExistence type="predicted"/>
<keyword evidence="3" id="KW-1133">Transmembrane helix</keyword>
<reference evidence="5" key="1">
    <citation type="submission" date="2022-01" db="UniProtKB">
        <authorList>
            <consortium name="EnsemblMetazoa"/>
        </authorList>
    </citation>
    <scope>IDENTIFICATION</scope>
</reference>
<accession>A0A8I6RI83</accession>
<organism evidence="5 6">
    <name type="scientific">Cimex lectularius</name>
    <name type="common">Bed bug</name>
    <name type="synonym">Acanthia lectularia</name>
    <dbReference type="NCBI Taxonomy" id="79782"/>
    <lineage>
        <taxon>Eukaryota</taxon>
        <taxon>Metazoa</taxon>
        <taxon>Ecdysozoa</taxon>
        <taxon>Arthropoda</taxon>
        <taxon>Hexapoda</taxon>
        <taxon>Insecta</taxon>
        <taxon>Pterygota</taxon>
        <taxon>Neoptera</taxon>
        <taxon>Paraneoptera</taxon>
        <taxon>Hemiptera</taxon>
        <taxon>Heteroptera</taxon>
        <taxon>Panheteroptera</taxon>
        <taxon>Cimicomorpha</taxon>
        <taxon>Cimicidae</taxon>
        <taxon>Cimex</taxon>
    </lineage>
</organism>
<keyword evidence="3" id="KW-0472">Membrane</keyword>
<feature type="transmembrane region" description="Helical" evidence="3">
    <location>
        <begin position="269"/>
        <end position="290"/>
    </location>
</feature>
<dbReference type="EnsemblMetazoa" id="XM_014388308.2">
    <property type="protein sequence ID" value="XP_014243794.1"/>
    <property type="gene ID" value="LOC106663456"/>
</dbReference>
<dbReference type="PANTHER" id="PTHR45712">
    <property type="entry name" value="AGAP008170-PA"/>
    <property type="match status" value="1"/>
</dbReference>
<keyword evidence="3" id="KW-0812">Transmembrane</keyword>
<dbReference type="InterPro" id="IPR001611">
    <property type="entry name" value="Leu-rich_rpt"/>
</dbReference>
<evidence type="ECO:0000256" key="2">
    <source>
        <dbReference type="ARBA" id="ARBA00022737"/>
    </source>
</evidence>
<sequence length="323" mass="36175">MDYLFLCLSLIPLIMMHTTDSAANPVQAKCTKKLTRRMKSADCSDLKLVSIPYLTSDIEVLDASTNRIRKLKNDSFVHLTSLKFLYLSDNAITSIEAGAFSPLQDLEALDLTLNAIRDLPPLLPTSLRRLYLSENPLQTVPLQNAVSLEYVSLANCELNSLPYLGILPQLLQINLTGNAIESLFVEQLAAFCHLETLEIPTSLLNSKYTSSCECVRVHSWAINNSIYMIPLLNCSVANETECFTNTSSLVNEAFSSCQLAYQQIATSRWIISIIGAVVVLLLVIVLVLLWRRKLSRSRAPVPQPSQEEVRKRQLLKKSTRLKF</sequence>
<dbReference type="InterPro" id="IPR050333">
    <property type="entry name" value="SLRP"/>
</dbReference>
<keyword evidence="2" id="KW-0677">Repeat</keyword>
<dbReference type="OMA" id="CGCQQVT"/>
<dbReference type="GeneID" id="106663456"/>
<feature type="chain" id="PRO_5035193810" evidence="4">
    <location>
        <begin position="22"/>
        <end position="323"/>
    </location>
</feature>
<dbReference type="SMART" id="SM00369">
    <property type="entry name" value="LRR_TYP"/>
    <property type="match status" value="4"/>
</dbReference>
<dbReference type="PANTHER" id="PTHR45712:SF22">
    <property type="entry name" value="INSULIN-LIKE GROWTH FACTOR-BINDING PROTEIN COMPLEX ACID LABILE SUBUNIT"/>
    <property type="match status" value="1"/>
</dbReference>
<evidence type="ECO:0000256" key="4">
    <source>
        <dbReference type="SAM" id="SignalP"/>
    </source>
</evidence>